<dbReference type="AlphaFoldDB" id="A0A494Z2T6"/>
<dbReference type="Gene3D" id="1.10.287.950">
    <property type="entry name" value="Methyl-accepting chemotaxis protein"/>
    <property type="match status" value="1"/>
</dbReference>
<dbReference type="Proteomes" id="UP000281813">
    <property type="component" value="Unassembled WGS sequence"/>
</dbReference>
<dbReference type="RefSeq" id="WP_121129635.1">
    <property type="nucleotide sequence ID" value="NZ_JBHUFK010000033.1"/>
</dbReference>
<organism evidence="5 6">
    <name type="scientific">Oceanobacillus bengalensis</name>
    <dbReference type="NCBI Taxonomy" id="1435466"/>
    <lineage>
        <taxon>Bacteria</taxon>
        <taxon>Bacillati</taxon>
        <taxon>Bacillota</taxon>
        <taxon>Bacilli</taxon>
        <taxon>Bacillales</taxon>
        <taxon>Bacillaceae</taxon>
        <taxon>Oceanobacillus</taxon>
    </lineage>
</organism>
<dbReference type="PROSITE" id="PS50111">
    <property type="entry name" value="CHEMOTAXIS_TRANSDUC_2"/>
    <property type="match status" value="1"/>
</dbReference>
<dbReference type="InterPro" id="IPR004089">
    <property type="entry name" value="MCPsignal_dom"/>
</dbReference>
<dbReference type="SMART" id="SM00283">
    <property type="entry name" value="MA"/>
    <property type="match status" value="1"/>
</dbReference>
<feature type="transmembrane region" description="Helical" evidence="3">
    <location>
        <begin position="53"/>
        <end position="74"/>
    </location>
</feature>
<dbReference type="PANTHER" id="PTHR32089">
    <property type="entry name" value="METHYL-ACCEPTING CHEMOTAXIS PROTEIN MCPB"/>
    <property type="match status" value="1"/>
</dbReference>
<evidence type="ECO:0000259" key="4">
    <source>
        <dbReference type="PROSITE" id="PS50111"/>
    </source>
</evidence>
<keyword evidence="3" id="KW-0472">Membrane</keyword>
<dbReference type="GO" id="GO:0016020">
    <property type="term" value="C:membrane"/>
    <property type="evidence" value="ECO:0007669"/>
    <property type="project" value="InterPro"/>
</dbReference>
<feature type="transmembrane region" description="Helical" evidence="3">
    <location>
        <begin position="158"/>
        <end position="180"/>
    </location>
</feature>
<keyword evidence="3" id="KW-0812">Transmembrane</keyword>
<evidence type="ECO:0000256" key="1">
    <source>
        <dbReference type="ARBA" id="ARBA00023224"/>
    </source>
</evidence>
<protein>
    <recommendedName>
        <fullName evidence="4">Methyl-accepting transducer domain-containing protein</fullName>
    </recommendedName>
</protein>
<evidence type="ECO:0000256" key="3">
    <source>
        <dbReference type="SAM" id="Phobius"/>
    </source>
</evidence>
<feature type="transmembrane region" description="Helical" evidence="3">
    <location>
        <begin position="81"/>
        <end position="100"/>
    </location>
</feature>
<feature type="transmembrane region" description="Helical" evidence="3">
    <location>
        <begin position="12"/>
        <end position="33"/>
    </location>
</feature>
<dbReference type="GO" id="GO:0007165">
    <property type="term" value="P:signal transduction"/>
    <property type="evidence" value="ECO:0007669"/>
    <property type="project" value="UniProtKB-KW"/>
</dbReference>
<keyword evidence="6" id="KW-1185">Reference proteome</keyword>
<evidence type="ECO:0000313" key="5">
    <source>
        <dbReference type="EMBL" id="RKQ16793.1"/>
    </source>
</evidence>
<comment type="caution">
    <text evidence="5">The sequence shown here is derived from an EMBL/GenBank/DDBJ whole genome shotgun (WGS) entry which is preliminary data.</text>
</comment>
<reference evidence="5 6" key="1">
    <citation type="journal article" date="2015" name="Antonie Van Leeuwenhoek">
        <title>Oceanobacillus bengalensis sp. nov., a bacterium isolated from seawater of the Bay of Bengal.</title>
        <authorList>
            <person name="Yongchang O."/>
            <person name="Xiang W."/>
            <person name="Wang G."/>
        </authorList>
    </citation>
    <scope>NUCLEOTIDE SEQUENCE [LARGE SCALE GENOMIC DNA]</scope>
    <source>
        <strain evidence="5 6">MCCC 1K00260</strain>
    </source>
</reference>
<proteinExistence type="predicted"/>
<gene>
    <name evidence="5" type="ORF">D8M05_05950</name>
</gene>
<feature type="domain" description="Methyl-accepting transducer" evidence="4">
    <location>
        <begin position="225"/>
        <end position="418"/>
    </location>
</feature>
<dbReference type="EMBL" id="RBZO01000007">
    <property type="protein sequence ID" value="RKQ16793.1"/>
    <property type="molecule type" value="Genomic_DNA"/>
</dbReference>
<evidence type="ECO:0000256" key="2">
    <source>
        <dbReference type="PROSITE-ProRule" id="PRU00284"/>
    </source>
</evidence>
<sequence length="431" mass="48616">MNREKNKLMLYMAGGVVLLAIIVNVLGRVYHLFNFSHGGGSIVTSFEIEQQYGLILHIILLIPILLFIWSLLLYQKNKNHMYIPYLLTLTLTFASIALISGGNGRVEFHFSIFMVVAALGFYQEIKLIMMMTCIFAIQHILGLLFYPEIVFGVNHYMFSMFIWHAIFLVLTSLAVSWQVFSGKRIEAYYQFNQEKERQDIIDNIVGRLSLTSNQILNVSQTISDNANQSFEFSGQLSASMEDVASNTEKQLDIIQESRNIISYINEGIQSINQTAQTAKHQTNDSAIEAQESSKEIKTLVEEMEEIHKDVNRTYITINELNERSKAIENITEIISGIADQTNLLALNAAIESARAGELGKGFTVVANEVKKLAEQSQVSSKHISEIIKQMLEQSEPSVVAIANVKGSINRGLEIAKNSMVYFIIYLKHQVK</sequence>
<feature type="transmembrane region" description="Helical" evidence="3">
    <location>
        <begin position="127"/>
        <end position="146"/>
    </location>
</feature>
<evidence type="ECO:0000313" key="6">
    <source>
        <dbReference type="Proteomes" id="UP000281813"/>
    </source>
</evidence>
<dbReference type="PANTHER" id="PTHR32089:SF112">
    <property type="entry name" value="LYSOZYME-LIKE PROTEIN-RELATED"/>
    <property type="match status" value="1"/>
</dbReference>
<name>A0A494Z2T6_9BACI</name>
<keyword evidence="1 2" id="KW-0807">Transducer</keyword>
<dbReference type="SUPFAM" id="SSF58104">
    <property type="entry name" value="Methyl-accepting chemotaxis protein (MCP) signaling domain"/>
    <property type="match status" value="1"/>
</dbReference>
<accession>A0A494Z2T6</accession>
<keyword evidence="3" id="KW-1133">Transmembrane helix</keyword>
<dbReference type="Pfam" id="PF00015">
    <property type="entry name" value="MCPsignal"/>
    <property type="match status" value="1"/>
</dbReference>